<dbReference type="SUPFAM" id="SSF75516">
    <property type="entry name" value="Pheromone-binding domain of LuxR-like quorum-sensing transcription factors"/>
    <property type="match status" value="1"/>
</dbReference>
<dbReference type="InterPro" id="IPR016032">
    <property type="entry name" value="Sig_transdc_resp-reg_C-effctor"/>
</dbReference>
<reference evidence="5 6" key="1">
    <citation type="submission" date="2016-10" db="EMBL/GenBank/DDBJ databases">
        <authorList>
            <person name="de Groot N.N."/>
        </authorList>
    </citation>
    <scope>NUCLEOTIDE SEQUENCE [LARGE SCALE GENOMIC DNA]</scope>
    <source>
        <strain evidence="5 6">MT12</strain>
    </source>
</reference>
<dbReference type="SUPFAM" id="SSF46894">
    <property type="entry name" value="C-terminal effector domain of the bipartite response regulators"/>
    <property type="match status" value="1"/>
</dbReference>
<protein>
    <submittedName>
        <fullName evidence="5">DNA-binding transcriptional regulator, CsgD family</fullName>
    </submittedName>
</protein>
<dbReference type="OrthoDB" id="9803630at2"/>
<dbReference type="Proteomes" id="UP000198992">
    <property type="component" value="Unassembled WGS sequence"/>
</dbReference>
<dbReference type="Gene3D" id="3.30.450.80">
    <property type="entry name" value="Transcription factor LuxR-like, autoinducer-binding domain"/>
    <property type="match status" value="1"/>
</dbReference>
<dbReference type="GO" id="GO:0003677">
    <property type="term" value="F:DNA binding"/>
    <property type="evidence" value="ECO:0007669"/>
    <property type="project" value="UniProtKB-KW"/>
</dbReference>
<dbReference type="GO" id="GO:0006355">
    <property type="term" value="P:regulation of DNA-templated transcription"/>
    <property type="evidence" value="ECO:0007669"/>
    <property type="project" value="InterPro"/>
</dbReference>
<dbReference type="InterPro" id="IPR005143">
    <property type="entry name" value="TF_LuxR_autoind-bd_dom"/>
</dbReference>
<evidence type="ECO:0000313" key="5">
    <source>
        <dbReference type="EMBL" id="SED03497.1"/>
    </source>
</evidence>
<dbReference type="CDD" id="cd06170">
    <property type="entry name" value="LuxR_C_like"/>
    <property type="match status" value="1"/>
</dbReference>
<keyword evidence="1" id="KW-0805">Transcription regulation</keyword>
<evidence type="ECO:0000313" key="6">
    <source>
        <dbReference type="Proteomes" id="UP000198992"/>
    </source>
</evidence>
<dbReference type="PROSITE" id="PS50043">
    <property type="entry name" value="HTH_LUXR_2"/>
    <property type="match status" value="1"/>
</dbReference>
<dbReference type="PROSITE" id="PS00622">
    <property type="entry name" value="HTH_LUXR_1"/>
    <property type="match status" value="1"/>
</dbReference>
<dbReference type="PRINTS" id="PR00038">
    <property type="entry name" value="HTHLUXR"/>
</dbReference>
<gene>
    <name evidence="5" type="ORF">SAMN05444164_3478</name>
</gene>
<dbReference type="InterPro" id="IPR036388">
    <property type="entry name" value="WH-like_DNA-bd_sf"/>
</dbReference>
<organism evidence="5 6">
    <name type="scientific">Bradyrhizobium erythrophlei</name>
    <dbReference type="NCBI Taxonomy" id="1437360"/>
    <lineage>
        <taxon>Bacteria</taxon>
        <taxon>Pseudomonadati</taxon>
        <taxon>Pseudomonadota</taxon>
        <taxon>Alphaproteobacteria</taxon>
        <taxon>Hyphomicrobiales</taxon>
        <taxon>Nitrobacteraceae</taxon>
        <taxon>Bradyrhizobium</taxon>
    </lineage>
</organism>
<dbReference type="PANTHER" id="PTHR44688">
    <property type="entry name" value="DNA-BINDING TRANSCRIPTIONAL ACTIVATOR DEVR_DOSR"/>
    <property type="match status" value="1"/>
</dbReference>
<evidence type="ECO:0000256" key="2">
    <source>
        <dbReference type="ARBA" id="ARBA00023125"/>
    </source>
</evidence>
<dbReference type="Gene3D" id="1.10.10.10">
    <property type="entry name" value="Winged helix-like DNA-binding domain superfamily/Winged helix DNA-binding domain"/>
    <property type="match status" value="1"/>
</dbReference>
<evidence type="ECO:0000256" key="3">
    <source>
        <dbReference type="ARBA" id="ARBA00023163"/>
    </source>
</evidence>
<proteinExistence type="predicted"/>
<dbReference type="InterPro" id="IPR000792">
    <property type="entry name" value="Tscrpt_reg_LuxR_C"/>
</dbReference>
<dbReference type="Pfam" id="PF00196">
    <property type="entry name" value="GerE"/>
    <property type="match status" value="1"/>
</dbReference>
<keyword evidence="3" id="KW-0804">Transcription</keyword>
<dbReference type="RefSeq" id="WP_092117182.1">
    <property type="nucleotide sequence ID" value="NZ_FNTH01000001.1"/>
</dbReference>
<dbReference type="SMART" id="SM00421">
    <property type="entry name" value="HTH_LUXR"/>
    <property type="match status" value="1"/>
</dbReference>
<sequence length="242" mass="27423">MHRVFQQFIDAIVSAEDAEGFSNALAEIASALDLSCFAYLALQSEEGRKPRLISTYPTRWTTHYLDKKYQVIDPVIREALQSPAPFRWGLDFRSQASSKEQRRLFDEAAQCGIRFGFTVPIHDGHGPISALTFATDESRPQFDKCIDSYTHVLQLMAMYFHAHVRRKLGNERGLDGIRLSRREVECLEWAAQGKSSWEIGCILGISRNTVAYYLENAKEKLGVRTIAQAVTHLAAANRKKQN</sequence>
<evidence type="ECO:0000256" key="1">
    <source>
        <dbReference type="ARBA" id="ARBA00023015"/>
    </source>
</evidence>
<name>A0A1H4XD29_9BRAD</name>
<dbReference type="Pfam" id="PF03472">
    <property type="entry name" value="Autoind_bind"/>
    <property type="match status" value="1"/>
</dbReference>
<dbReference type="PANTHER" id="PTHR44688:SF16">
    <property type="entry name" value="DNA-BINDING TRANSCRIPTIONAL ACTIVATOR DEVR_DOSR"/>
    <property type="match status" value="1"/>
</dbReference>
<feature type="domain" description="HTH luxR-type" evidence="4">
    <location>
        <begin position="172"/>
        <end position="237"/>
    </location>
</feature>
<dbReference type="InterPro" id="IPR036693">
    <property type="entry name" value="TF_LuxR_autoind-bd_dom_sf"/>
</dbReference>
<keyword evidence="2 5" id="KW-0238">DNA-binding</keyword>
<dbReference type="AlphaFoldDB" id="A0A1H4XD29"/>
<evidence type="ECO:0000259" key="4">
    <source>
        <dbReference type="PROSITE" id="PS50043"/>
    </source>
</evidence>
<dbReference type="EMBL" id="FNTH01000001">
    <property type="protein sequence ID" value="SED03497.1"/>
    <property type="molecule type" value="Genomic_DNA"/>
</dbReference>
<accession>A0A1H4XD29</accession>